<proteinExistence type="predicted"/>
<dbReference type="EMBL" id="JAYMYQ010000005">
    <property type="protein sequence ID" value="KAK7331486.1"/>
    <property type="molecule type" value="Genomic_DNA"/>
</dbReference>
<comment type="caution">
    <text evidence="1">The sequence shown here is derived from an EMBL/GenBank/DDBJ whole genome shotgun (WGS) entry which is preliminary data.</text>
</comment>
<sequence length="105" mass="12167">MYSPLPKDPIERTTKEAKVWSVYYSIGERKGTGERIRKREGREGSWHEVAVCYAEYDVLDTKVANIEAVIRFLLREVSKMLGRKWVTHEEDSMVENISSSLGIEM</sequence>
<name>A0AAN9L976_CANGL</name>
<reference evidence="1 2" key="1">
    <citation type="submission" date="2024-01" db="EMBL/GenBank/DDBJ databases">
        <title>The genomes of 5 underutilized Papilionoideae crops provide insights into root nodulation and disease resistanc.</title>
        <authorList>
            <person name="Jiang F."/>
        </authorList>
    </citation>
    <scope>NUCLEOTIDE SEQUENCE [LARGE SCALE GENOMIC DNA]</scope>
    <source>
        <strain evidence="1">LVBAO_FW01</strain>
        <tissue evidence="1">Leaves</tissue>
    </source>
</reference>
<evidence type="ECO:0000313" key="2">
    <source>
        <dbReference type="Proteomes" id="UP001367508"/>
    </source>
</evidence>
<evidence type="ECO:0000313" key="1">
    <source>
        <dbReference type="EMBL" id="KAK7331486.1"/>
    </source>
</evidence>
<organism evidence="1 2">
    <name type="scientific">Canavalia gladiata</name>
    <name type="common">Sword bean</name>
    <name type="synonym">Dolichos gladiatus</name>
    <dbReference type="NCBI Taxonomy" id="3824"/>
    <lineage>
        <taxon>Eukaryota</taxon>
        <taxon>Viridiplantae</taxon>
        <taxon>Streptophyta</taxon>
        <taxon>Embryophyta</taxon>
        <taxon>Tracheophyta</taxon>
        <taxon>Spermatophyta</taxon>
        <taxon>Magnoliopsida</taxon>
        <taxon>eudicotyledons</taxon>
        <taxon>Gunneridae</taxon>
        <taxon>Pentapetalae</taxon>
        <taxon>rosids</taxon>
        <taxon>fabids</taxon>
        <taxon>Fabales</taxon>
        <taxon>Fabaceae</taxon>
        <taxon>Papilionoideae</taxon>
        <taxon>50 kb inversion clade</taxon>
        <taxon>NPAAA clade</taxon>
        <taxon>indigoferoid/millettioid clade</taxon>
        <taxon>Phaseoleae</taxon>
        <taxon>Canavalia</taxon>
    </lineage>
</organism>
<keyword evidence="2" id="KW-1185">Reference proteome</keyword>
<dbReference type="AlphaFoldDB" id="A0AAN9L976"/>
<dbReference type="Proteomes" id="UP001367508">
    <property type="component" value="Unassembled WGS sequence"/>
</dbReference>
<protein>
    <submittedName>
        <fullName evidence="1">Uncharacterized protein</fullName>
    </submittedName>
</protein>
<gene>
    <name evidence="1" type="ORF">VNO77_25711</name>
</gene>
<accession>A0AAN9L976</accession>